<accession>A0A3A1U1I7</accession>
<sequence>MATVAVISTLALAGCSAAGPGSSDGGSASGGATNAAGKRACVILPDTESSPRWESGDRPALQKALQSAGFSADIQNAQNDTEKYATIADQQLSKGCGVMLLVDLNGAGAQVLTKAKGQGIPVIAYDRPIAGADYYVSFDNDKVGQLEGQLIVDGLKAEKKDPKTAKVVYMGGDPTDGNAKFFHDGADKVMSAAGIKPAFEPKGTWDADKSGTNFEQAYTALKGNVDAVWVANDANAASVIAILDKNGKKVPVSGQDASIAGLQNILLGKQTGTVYKPFQLEADEAGKLAVSLLQGQKPKAPSEVNGVPFFNETPILVTDAEGIKKVISDGNATAADICKGDVAAACDKAGIK</sequence>
<reference evidence="5" key="1">
    <citation type="submission" date="2018-09" db="EMBL/GenBank/DDBJ databases">
        <authorList>
            <person name="Kim I."/>
        </authorList>
    </citation>
    <scope>NUCLEOTIDE SEQUENCE [LARGE SCALE GENOMIC DNA]</scope>
    <source>
        <strain evidence="5">DD4a</strain>
    </source>
</reference>
<feature type="domain" description="Periplasmic binding protein" evidence="3">
    <location>
        <begin position="43"/>
        <end position="297"/>
    </location>
</feature>
<dbReference type="PANTHER" id="PTHR30036">
    <property type="entry name" value="D-XYLOSE-BINDING PERIPLASMIC PROTEIN"/>
    <property type="match status" value="1"/>
</dbReference>
<keyword evidence="5" id="KW-1185">Reference proteome</keyword>
<evidence type="ECO:0000313" key="5">
    <source>
        <dbReference type="Proteomes" id="UP000265742"/>
    </source>
</evidence>
<dbReference type="Proteomes" id="UP000265742">
    <property type="component" value="Unassembled WGS sequence"/>
</dbReference>
<dbReference type="SUPFAM" id="SSF53822">
    <property type="entry name" value="Periplasmic binding protein-like I"/>
    <property type="match status" value="1"/>
</dbReference>
<dbReference type="OrthoDB" id="9773673at2"/>
<keyword evidence="2" id="KW-0732">Signal</keyword>
<comment type="subcellular location">
    <subcellularLocation>
        <location evidence="1">Cell envelope</location>
    </subcellularLocation>
</comment>
<proteinExistence type="predicted"/>
<dbReference type="RefSeq" id="WP_119481136.1">
    <property type="nucleotide sequence ID" value="NZ_QXTG01000001.1"/>
</dbReference>
<dbReference type="InterPro" id="IPR028082">
    <property type="entry name" value="Peripla_BP_I"/>
</dbReference>
<evidence type="ECO:0000256" key="2">
    <source>
        <dbReference type="ARBA" id="ARBA00022729"/>
    </source>
</evidence>
<evidence type="ECO:0000259" key="3">
    <source>
        <dbReference type="Pfam" id="PF13407"/>
    </source>
</evidence>
<evidence type="ECO:0000256" key="1">
    <source>
        <dbReference type="ARBA" id="ARBA00004196"/>
    </source>
</evidence>
<name>A0A3A1U1I7_9MICO</name>
<dbReference type="InterPro" id="IPR025997">
    <property type="entry name" value="SBP_2_dom"/>
</dbReference>
<evidence type="ECO:0000313" key="4">
    <source>
        <dbReference type="EMBL" id="RIX30775.1"/>
    </source>
</evidence>
<dbReference type="InterPro" id="IPR050555">
    <property type="entry name" value="Bact_Solute-Bind_Prot2"/>
</dbReference>
<dbReference type="EMBL" id="QXTG01000001">
    <property type="protein sequence ID" value="RIX30775.1"/>
    <property type="molecule type" value="Genomic_DNA"/>
</dbReference>
<dbReference type="AlphaFoldDB" id="A0A3A1U1I7"/>
<protein>
    <submittedName>
        <fullName evidence="4">Sugar ABC transporter substrate-binding protein</fullName>
    </submittedName>
</protein>
<dbReference type="PANTHER" id="PTHR30036:SF1">
    <property type="entry name" value="D-XYLOSE-BINDING PERIPLASMIC PROTEIN"/>
    <property type="match status" value="1"/>
</dbReference>
<gene>
    <name evidence="4" type="ORF">D1781_05060</name>
</gene>
<dbReference type="Gene3D" id="3.40.50.2300">
    <property type="match status" value="2"/>
</dbReference>
<dbReference type="GO" id="GO:0030246">
    <property type="term" value="F:carbohydrate binding"/>
    <property type="evidence" value="ECO:0007669"/>
    <property type="project" value="TreeGrafter"/>
</dbReference>
<dbReference type="Pfam" id="PF13407">
    <property type="entry name" value="Peripla_BP_4"/>
    <property type="match status" value="1"/>
</dbReference>
<organism evidence="4 5">
    <name type="scientific">Amnibacterium setariae</name>
    <dbReference type="NCBI Taxonomy" id="2306585"/>
    <lineage>
        <taxon>Bacteria</taxon>
        <taxon>Bacillati</taxon>
        <taxon>Actinomycetota</taxon>
        <taxon>Actinomycetes</taxon>
        <taxon>Micrococcales</taxon>
        <taxon>Microbacteriaceae</taxon>
        <taxon>Amnibacterium</taxon>
    </lineage>
</organism>
<dbReference type="GO" id="GO:0030288">
    <property type="term" value="C:outer membrane-bounded periplasmic space"/>
    <property type="evidence" value="ECO:0007669"/>
    <property type="project" value="TreeGrafter"/>
</dbReference>
<comment type="caution">
    <text evidence="4">The sequence shown here is derived from an EMBL/GenBank/DDBJ whole genome shotgun (WGS) entry which is preliminary data.</text>
</comment>